<dbReference type="GO" id="GO:0005730">
    <property type="term" value="C:nucleolus"/>
    <property type="evidence" value="ECO:0007669"/>
    <property type="project" value="TreeGrafter"/>
</dbReference>
<dbReference type="GO" id="GO:0000466">
    <property type="term" value="P:maturation of 5.8S rRNA from tricistronic rRNA transcript (SSU-rRNA, 5.8S rRNA, LSU-rRNA)"/>
    <property type="evidence" value="ECO:0007669"/>
    <property type="project" value="TreeGrafter"/>
</dbReference>
<dbReference type="Proteomes" id="UP000824120">
    <property type="component" value="Chromosome 2"/>
</dbReference>
<reference evidence="1 2" key="1">
    <citation type="submission" date="2020-09" db="EMBL/GenBank/DDBJ databases">
        <title>De no assembly of potato wild relative species, Solanum commersonii.</title>
        <authorList>
            <person name="Cho K."/>
        </authorList>
    </citation>
    <scope>NUCLEOTIDE SEQUENCE [LARGE SCALE GENOMIC DNA]</scope>
    <source>
        <strain evidence="1">LZ3.2</strain>
        <tissue evidence="1">Leaf</tissue>
    </source>
</reference>
<dbReference type="PANTHER" id="PTHR13500:SF0">
    <property type="entry name" value="NUCLEOLAR PRE-RIBOSOMAL-ASSOCIATED PROTEIN 1"/>
    <property type="match status" value="1"/>
</dbReference>
<accession>A0A9J6AC20</accession>
<dbReference type="AlphaFoldDB" id="A0A9J6AC20"/>
<evidence type="ECO:0000313" key="1">
    <source>
        <dbReference type="EMBL" id="KAG5621471.1"/>
    </source>
</evidence>
<organism evidence="1 2">
    <name type="scientific">Solanum commersonii</name>
    <name type="common">Commerson's wild potato</name>
    <name type="synonym">Commerson's nightshade</name>
    <dbReference type="NCBI Taxonomy" id="4109"/>
    <lineage>
        <taxon>Eukaryota</taxon>
        <taxon>Viridiplantae</taxon>
        <taxon>Streptophyta</taxon>
        <taxon>Embryophyta</taxon>
        <taxon>Tracheophyta</taxon>
        <taxon>Spermatophyta</taxon>
        <taxon>Magnoliopsida</taxon>
        <taxon>eudicotyledons</taxon>
        <taxon>Gunneridae</taxon>
        <taxon>Pentapetalae</taxon>
        <taxon>asterids</taxon>
        <taxon>lamiids</taxon>
        <taxon>Solanales</taxon>
        <taxon>Solanaceae</taxon>
        <taxon>Solanoideae</taxon>
        <taxon>Solaneae</taxon>
        <taxon>Solanum</taxon>
    </lineage>
</organism>
<keyword evidence="2" id="KW-1185">Reference proteome</keyword>
<name>A0A9J6AC20_SOLCO</name>
<dbReference type="GO" id="GO:0000463">
    <property type="term" value="P:maturation of LSU-rRNA from tricistronic rRNA transcript (SSU-rRNA, 5.8S rRNA, LSU-rRNA)"/>
    <property type="evidence" value="ECO:0007669"/>
    <property type="project" value="TreeGrafter"/>
</dbReference>
<comment type="caution">
    <text evidence="1">The sequence shown here is derived from an EMBL/GenBank/DDBJ whole genome shotgun (WGS) entry which is preliminary data.</text>
</comment>
<proteinExistence type="predicted"/>
<sequence length="381" mass="43718">MIQPFQNNRSYVVLSRHTVEWMQKYALEQLVELSCNLYKMLIEGVERLKVNTQLVKLILQILRSALRISQKRKVYQPHFTLSVESLLQLCEVVDECCDGRQSLVAQIGLEAVLMSTPPVTILQMMWLFYTKIRRAVSSEDKEKVSKFVRWATLTALQSNIEEVHGPENFDCIMRLQSDEESDDSLISKLVRWLAASVIVGKHSLKFSNLDLCHSFDRSKLNNLLSLMEWDDQRCSSTSRTFACEETLASSVFFLQQLQRTNYTVLPSVVSALCLLLSSSLSCTETDILGDDAIQLATLFSKINCPAEAYPTWRWSFYQPWKDQSSEPSDAAKLEKNQACEMLLVVISKLLGRNSLYSNFLSFQDVDKLGVFDWERHILKPQ</sequence>
<dbReference type="OrthoDB" id="1303639at2759"/>
<gene>
    <name evidence="1" type="ORF">H5410_006689</name>
</gene>
<protein>
    <submittedName>
        <fullName evidence="1">Uncharacterized protein</fullName>
    </submittedName>
</protein>
<dbReference type="EMBL" id="JACXVP010000002">
    <property type="protein sequence ID" value="KAG5621471.1"/>
    <property type="molecule type" value="Genomic_DNA"/>
</dbReference>
<dbReference type="InterPro" id="IPR039844">
    <property type="entry name" value="URB1"/>
</dbReference>
<evidence type="ECO:0000313" key="2">
    <source>
        <dbReference type="Proteomes" id="UP000824120"/>
    </source>
</evidence>
<dbReference type="PANTHER" id="PTHR13500">
    <property type="entry name" value="NUCLEOLAR PRERIBOSOMAL-ASSOCIATED PROTEIN 1"/>
    <property type="match status" value="1"/>
</dbReference>